<feature type="compositionally biased region" description="Basic and acidic residues" evidence="1">
    <location>
        <begin position="82"/>
        <end position="94"/>
    </location>
</feature>
<sequence>MSFFVFALIFAFILWRQLGKSRRPEGGVQSGASPLAASTDDDQVEDIATDVAGLVSSFLGQNSKDLIEQAVGRAMRDSGIGTDRKSTEAIEPVKKAVSSRTTAPQPRDKQRAKYLLDGDGGYRQRSDRTARLQQSFGGKGLCSPRHSGPAKARQTNR</sequence>
<proteinExistence type="predicted"/>
<reference evidence="3" key="1">
    <citation type="journal article" date="2020" name="Mol. Plant Microbe">
        <title>Rhizobial microsymbionts of the narrowly endemic Oxytropis species growing in Kamchatka are characterized by significant genetic diversity and possess a set of genes that are associated with T3SS and T6SS secretion systems and can affect the development of symbiosis.</title>
        <authorList>
            <person name="Safronova V."/>
            <person name="Guro P."/>
            <person name="Sazanova A."/>
            <person name="Kuznetsova I."/>
            <person name="Belimov A."/>
            <person name="Yakubov V."/>
            <person name="Chirak E."/>
            <person name="Afonin A."/>
            <person name="Gogolev Y."/>
            <person name="Andronov E."/>
            <person name="Tikhonovich I."/>
        </authorList>
    </citation>
    <scope>NUCLEOTIDE SEQUENCE [LARGE SCALE GENOMIC DNA]</scope>
    <source>
        <strain evidence="3">583</strain>
    </source>
</reference>
<feature type="region of interest" description="Disordered" evidence="1">
    <location>
        <begin position="77"/>
        <end position="157"/>
    </location>
</feature>
<evidence type="ECO:0000313" key="3">
    <source>
        <dbReference type="Proteomes" id="UP000515465"/>
    </source>
</evidence>
<gene>
    <name evidence="2" type="ORF">HB778_04790</name>
</gene>
<protein>
    <submittedName>
        <fullName evidence="2">Uncharacterized protein</fullName>
    </submittedName>
</protein>
<dbReference type="Proteomes" id="UP000515465">
    <property type="component" value="Chromosome"/>
</dbReference>
<accession>A0A7G6SNF3</accession>
<evidence type="ECO:0000256" key="1">
    <source>
        <dbReference type="SAM" id="MobiDB-lite"/>
    </source>
</evidence>
<evidence type="ECO:0000313" key="2">
    <source>
        <dbReference type="EMBL" id="QND56035.1"/>
    </source>
</evidence>
<dbReference type="EMBL" id="CP050296">
    <property type="protein sequence ID" value="QND56035.1"/>
    <property type="molecule type" value="Genomic_DNA"/>
</dbReference>
<dbReference type="RefSeq" id="WP_183461905.1">
    <property type="nucleotide sequence ID" value="NZ_CP050296.1"/>
</dbReference>
<organism evidence="2 3">
    <name type="scientific">Mesorhizobium huakuii</name>
    <dbReference type="NCBI Taxonomy" id="28104"/>
    <lineage>
        <taxon>Bacteria</taxon>
        <taxon>Pseudomonadati</taxon>
        <taxon>Pseudomonadota</taxon>
        <taxon>Alphaproteobacteria</taxon>
        <taxon>Hyphomicrobiales</taxon>
        <taxon>Phyllobacteriaceae</taxon>
        <taxon>Mesorhizobium</taxon>
    </lineage>
</organism>
<feature type="region of interest" description="Disordered" evidence="1">
    <location>
        <begin position="22"/>
        <end position="41"/>
    </location>
</feature>
<dbReference type="AlphaFoldDB" id="A0A7G6SNF3"/>
<feature type="compositionally biased region" description="Basic and acidic residues" evidence="1">
    <location>
        <begin position="106"/>
        <end position="130"/>
    </location>
</feature>
<name>A0A7G6SNF3_9HYPH</name>